<dbReference type="InterPro" id="IPR016181">
    <property type="entry name" value="Acyl_CoA_acyltransferase"/>
</dbReference>
<dbReference type="PROSITE" id="PS51186">
    <property type="entry name" value="GNAT"/>
    <property type="match status" value="1"/>
</dbReference>
<dbReference type="InterPro" id="IPR000182">
    <property type="entry name" value="GNAT_dom"/>
</dbReference>
<dbReference type="InterPro" id="IPR017255">
    <property type="entry name" value="AcTrfase_GNAT_prd"/>
</dbReference>
<accession>A0A940X078</accession>
<name>A0A940X078_9BACI</name>
<feature type="domain" description="N-acetyltransferase" evidence="1">
    <location>
        <begin position="1"/>
        <end position="148"/>
    </location>
</feature>
<dbReference type="Pfam" id="PF00583">
    <property type="entry name" value="Acetyltransf_1"/>
    <property type="match status" value="1"/>
</dbReference>
<dbReference type="SUPFAM" id="SSF55729">
    <property type="entry name" value="Acyl-CoA N-acyltransferases (Nat)"/>
    <property type="match status" value="1"/>
</dbReference>
<dbReference type="Proteomes" id="UP000678228">
    <property type="component" value="Unassembled WGS sequence"/>
</dbReference>
<comment type="caution">
    <text evidence="2">The sequence shown here is derived from an EMBL/GenBank/DDBJ whole genome shotgun (WGS) entry which is preliminary data.</text>
</comment>
<keyword evidence="3" id="KW-1185">Reference proteome</keyword>
<proteinExistence type="predicted"/>
<dbReference type="GO" id="GO:0016747">
    <property type="term" value="F:acyltransferase activity, transferring groups other than amino-acyl groups"/>
    <property type="evidence" value="ECO:0007669"/>
    <property type="project" value="InterPro"/>
</dbReference>
<reference evidence="2" key="1">
    <citation type="submission" date="2021-03" db="EMBL/GenBank/DDBJ databases">
        <title>Bacillus suaedae sp. nov., isolated from Suaeda aralocaspica.</title>
        <authorList>
            <person name="Lei R.F.R."/>
        </authorList>
    </citation>
    <scope>NUCLEOTIDE SEQUENCE</scope>
    <source>
        <strain evidence="2">YZJH907-2</strain>
    </source>
</reference>
<sequence length="148" mass="17035">MNTRTIVDEDYFTIIDVIDNWWGDRQMSHLLPRLFFEHFQQTSFIVEDSNHHLAAFLIGFLSQTQRNVAYIHFVGVNPEFRNKGLARELYNLFFLTVHTLGCETVKCITSPTNEGSVSFHRAMGFSVALGTNYAGYGQDRIIFSKYLG</sequence>
<dbReference type="RefSeq" id="WP_210597635.1">
    <property type="nucleotide sequence ID" value="NZ_JAGKSQ010000004.1"/>
</dbReference>
<organism evidence="2 3">
    <name type="scientific">Halalkalibacter suaedae</name>
    <dbReference type="NCBI Taxonomy" id="2822140"/>
    <lineage>
        <taxon>Bacteria</taxon>
        <taxon>Bacillati</taxon>
        <taxon>Bacillota</taxon>
        <taxon>Bacilli</taxon>
        <taxon>Bacillales</taxon>
        <taxon>Bacillaceae</taxon>
        <taxon>Halalkalibacter</taxon>
    </lineage>
</organism>
<dbReference type="EMBL" id="JAGKSQ010000004">
    <property type="protein sequence ID" value="MBP3951669.1"/>
    <property type="molecule type" value="Genomic_DNA"/>
</dbReference>
<dbReference type="Gene3D" id="3.40.630.30">
    <property type="match status" value="1"/>
</dbReference>
<gene>
    <name evidence="2" type="ORF">J7W16_11030</name>
</gene>
<dbReference type="PIRSF" id="PIRSF037663">
    <property type="entry name" value="Acetyltransf_GNAT_prd"/>
    <property type="match status" value="1"/>
</dbReference>
<dbReference type="AlphaFoldDB" id="A0A940X078"/>
<dbReference type="CDD" id="cd04301">
    <property type="entry name" value="NAT_SF"/>
    <property type="match status" value="1"/>
</dbReference>
<protein>
    <submittedName>
        <fullName evidence="2">GNAT family N-acetyltransferase</fullName>
    </submittedName>
</protein>
<evidence type="ECO:0000313" key="2">
    <source>
        <dbReference type="EMBL" id="MBP3951669.1"/>
    </source>
</evidence>
<evidence type="ECO:0000313" key="3">
    <source>
        <dbReference type="Proteomes" id="UP000678228"/>
    </source>
</evidence>
<evidence type="ECO:0000259" key="1">
    <source>
        <dbReference type="PROSITE" id="PS51186"/>
    </source>
</evidence>